<sequence>MSIGNSWHRLKGNQKLEDTKQIQLIKDFSDAHGVPGQEQEVVALYKDRMKGLGTTTIDGMFNALTALNGNTGKKPVIQLDAHSDSCGFLVQAIRPNGLIKFVPLGGWVPTNIPAMRVVIRNKLGEYVSGVVATKPPHFMTEEERHAVPKIADMSIDVGTTSRDETINDFHIDTNCPIFPDVKCEYHPQNGFFFGKDFDNRVGAAALIEVFDQLQNADLNVDVVASLSAQEEVGLRGAYVTARKINPDISIVFEGCPADDTFEPEWLSQTHIKGGPMLRDMDTSFIANPAFEQYAADTADQNKIPYTRAVRTGGGVDGAAIAYWKGIPTIVVGIPVRYEHTAYNWTTLIDFQRSTRLVATLIQQLDEQQINQFTEVN</sequence>
<feature type="binding site" evidence="8">
    <location>
        <position position="253"/>
    </location>
    <ligand>
        <name>Zn(2+)</name>
        <dbReference type="ChEBI" id="CHEBI:29105"/>
        <label>1</label>
    </ligand>
</feature>
<feature type="binding site" evidence="8">
    <location>
        <position position="198"/>
    </location>
    <ligand>
        <name>Zn(2+)</name>
        <dbReference type="ChEBI" id="CHEBI:29105"/>
        <label>1</label>
    </ligand>
</feature>
<evidence type="ECO:0000256" key="1">
    <source>
        <dbReference type="ARBA" id="ARBA00006272"/>
    </source>
</evidence>
<evidence type="ECO:0000256" key="2">
    <source>
        <dbReference type="ARBA" id="ARBA00022438"/>
    </source>
</evidence>
<dbReference type="SUPFAM" id="SSF101821">
    <property type="entry name" value="Aminopeptidase/glucanase lid domain"/>
    <property type="match status" value="1"/>
</dbReference>
<evidence type="ECO:0000256" key="4">
    <source>
        <dbReference type="ARBA" id="ARBA00022723"/>
    </source>
</evidence>
<proteinExistence type="inferred from homology"/>
<name>C2JV86_LACRM</name>
<keyword evidence="3" id="KW-0645">Protease</keyword>
<dbReference type="InterPro" id="IPR051464">
    <property type="entry name" value="Peptidase_M42_aminopept"/>
</dbReference>
<dbReference type="GO" id="GO:0006508">
    <property type="term" value="P:proteolysis"/>
    <property type="evidence" value="ECO:0007669"/>
    <property type="project" value="UniProtKB-KW"/>
</dbReference>
<dbReference type="InterPro" id="IPR023367">
    <property type="entry name" value="Peptidase_M42_dom2"/>
</dbReference>
<comment type="caution">
    <text evidence="9">The sequence shown here is derived from an EMBL/GenBank/DDBJ whole genome shotgun (WGS) entry which is preliminary data.</text>
</comment>
<dbReference type="GO" id="GO:0046872">
    <property type="term" value="F:metal ion binding"/>
    <property type="evidence" value="ECO:0007669"/>
    <property type="project" value="UniProtKB-UniRule"/>
</dbReference>
<dbReference type="HOGENOM" id="CLU_047249_0_2_9"/>
<feature type="active site" description="Proton acceptor" evidence="7">
    <location>
        <position position="230"/>
    </location>
</feature>
<comment type="cofactor">
    <cofactor evidence="8">
        <name>a divalent metal cation</name>
        <dbReference type="ChEBI" id="CHEBI:60240"/>
    </cofactor>
    <text evidence="8">Binds 2 divalent metal cations per subunit.</text>
</comment>
<evidence type="ECO:0000256" key="3">
    <source>
        <dbReference type="ARBA" id="ARBA00022670"/>
    </source>
</evidence>
<gene>
    <name evidence="9" type="primary">ysdC</name>
    <name evidence="9" type="ORF">HMPREF0539_0820</name>
</gene>
<comment type="similarity">
    <text evidence="1 6">Belongs to the peptidase M42 family.</text>
</comment>
<dbReference type="InterPro" id="IPR008007">
    <property type="entry name" value="Peptidase_M42"/>
</dbReference>
<dbReference type="AlphaFoldDB" id="C2JV86"/>
<protein>
    <submittedName>
        <fullName evidence="9">M42 glutamyl aminopeptidase</fullName>
    </submittedName>
</protein>
<dbReference type="Proteomes" id="UP000004525">
    <property type="component" value="Unassembled WGS sequence"/>
</dbReference>
<dbReference type="PANTHER" id="PTHR32481:SF0">
    <property type="entry name" value="AMINOPEPTIDASE YPDE-RELATED"/>
    <property type="match status" value="1"/>
</dbReference>
<dbReference type="GO" id="GO:0004177">
    <property type="term" value="F:aminopeptidase activity"/>
    <property type="evidence" value="ECO:0007669"/>
    <property type="project" value="UniProtKB-UniRule"/>
</dbReference>
<dbReference type="SUPFAM" id="SSF53187">
    <property type="entry name" value="Zn-dependent exopeptidases"/>
    <property type="match status" value="1"/>
</dbReference>
<feature type="binding site" evidence="8">
    <location>
        <position position="198"/>
    </location>
    <ligand>
        <name>Zn(2+)</name>
        <dbReference type="ChEBI" id="CHEBI:29105"/>
        <label>2</label>
    </ligand>
</feature>
<evidence type="ECO:0000313" key="10">
    <source>
        <dbReference type="Proteomes" id="UP000004525"/>
    </source>
</evidence>
<dbReference type="PANTHER" id="PTHR32481">
    <property type="entry name" value="AMINOPEPTIDASE"/>
    <property type="match status" value="1"/>
</dbReference>
<reference evidence="9" key="1">
    <citation type="submission" date="2009-01" db="EMBL/GenBank/DDBJ databases">
        <authorList>
            <person name="Qin X."/>
            <person name="Bachman B."/>
            <person name="Battles P."/>
            <person name="Bell A."/>
            <person name="Bess C."/>
            <person name="Bickham C."/>
            <person name="Chaboub L."/>
            <person name="Chen D."/>
            <person name="Coyle M."/>
            <person name="Deiros D.R."/>
            <person name="Dinh H."/>
            <person name="Forbes L."/>
            <person name="Fowler G."/>
            <person name="Francisco L."/>
            <person name="Fu Q."/>
            <person name="Gubbala S."/>
            <person name="Hale W."/>
            <person name="Han Y."/>
            <person name="Hemphill L."/>
            <person name="Highlander S.K."/>
            <person name="Hirani K."/>
            <person name="Hogues M."/>
            <person name="Jackson L."/>
            <person name="Jakkamsetti A."/>
            <person name="Javaid M."/>
            <person name="Jiang H."/>
            <person name="Korchina V."/>
            <person name="Kovar C."/>
            <person name="Lara F."/>
            <person name="Lee S."/>
            <person name="Mata R."/>
            <person name="Mathew T."/>
            <person name="Moen C."/>
            <person name="Morales K."/>
            <person name="Munidasa M."/>
            <person name="Nazareth L."/>
            <person name="Ngo R."/>
            <person name="Nguyen L."/>
            <person name="Okwuonu G."/>
            <person name="Ongeri F."/>
            <person name="Patil S."/>
            <person name="Petrosino J."/>
            <person name="Pham C."/>
            <person name="Pham P."/>
            <person name="Pu L.-L."/>
            <person name="Puazo M."/>
            <person name="Raj R."/>
            <person name="Reid J."/>
            <person name="Rouhana J."/>
            <person name="Saada N."/>
            <person name="Shang Y."/>
            <person name="Simmons D."/>
            <person name="Thornton R."/>
            <person name="Warren J."/>
            <person name="Weissenberger G."/>
            <person name="Zhang J."/>
            <person name="Zhang L."/>
            <person name="Zhou C."/>
            <person name="Zhu D."/>
            <person name="Muzny D."/>
            <person name="Worley K."/>
            <person name="Gibbs R."/>
        </authorList>
    </citation>
    <scope>NUCLEOTIDE SEQUENCE [LARGE SCALE GENOMIC DNA]</scope>
    <source>
        <strain evidence="9">LMS2-1</strain>
    </source>
</reference>
<keyword evidence="4 8" id="KW-0479">Metal-binding</keyword>
<evidence type="ECO:0000256" key="5">
    <source>
        <dbReference type="ARBA" id="ARBA00022801"/>
    </source>
</evidence>
<keyword evidence="2 9" id="KW-0031">Aminopeptidase</keyword>
<dbReference type="Gene3D" id="2.40.30.40">
    <property type="entry name" value="Peptidase M42, domain 2"/>
    <property type="match status" value="1"/>
</dbReference>
<evidence type="ECO:0000313" key="9">
    <source>
        <dbReference type="EMBL" id="EEN81048.1"/>
    </source>
</evidence>
<dbReference type="PIRSF" id="PIRSF001123">
    <property type="entry name" value="PepA_GA"/>
    <property type="match status" value="1"/>
</dbReference>
<feature type="binding site" evidence="8">
    <location>
        <position position="339"/>
    </location>
    <ligand>
        <name>Zn(2+)</name>
        <dbReference type="ChEBI" id="CHEBI:29105"/>
        <label>2</label>
    </ligand>
</feature>
<evidence type="ECO:0000256" key="8">
    <source>
        <dbReference type="PIRSR" id="PIRSR001123-2"/>
    </source>
</evidence>
<dbReference type="EMBL" id="ACIZ01000038">
    <property type="protein sequence ID" value="EEN81048.1"/>
    <property type="molecule type" value="Genomic_DNA"/>
</dbReference>
<evidence type="ECO:0000256" key="7">
    <source>
        <dbReference type="PIRSR" id="PIRSR001123-1"/>
    </source>
</evidence>
<evidence type="ECO:0000256" key="6">
    <source>
        <dbReference type="PIRNR" id="PIRNR001123"/>
    </source>
</evidence>
<accession>C2JV86</accession>
<feature type="binding site" evidence="8">
    <location>
        <position position="82"/>
    </location>
    <ligand>
        <name>Zn(2+)</name>
        <dbReference type="ChEBI" id="CHEBI:29105"/>
        <label>1</label>
    </ligand>
</feature>
<feature type="binding site" evidence="8">
    <location>
        <position position="231"/>
    </location>
    <ligand>
        <name>Zn(2+)</name>
        <dbReference type="ChEBI" id="CHEBI:29105"/>
        <label>2</label>
    </ligand>
</feature>
<organism evidence="9 10">
    <name type="scientific">Lacticaseibacillus rhamnosus (strain LMS2-1)</name>
    <dbReference type="NCBI Taxonomy" id="525361"/>
    <lineage>
        <taxon>Bacteria</taxon>
        <taxon>Bacillati</taxon>
        <taxon>Bacillota</taxon>
        <taxon>Bacilli</taxon>
        <taxon>Lactobacillales</taxon>
        <taxon>Lactobacillaceae</taxon>
        <taxon>Lacticaseibacillus</taxon>
    </lineage>
</organism>
<keyword evidence="10" id="KW-1185">Reference proteome</keyword>
<dbReference type="Pfam" id="PF05343">
    <property type="entry name" value="Peptidase_M42"/>
    <property type="match status" value="1"/>
</dbReference>
<keyword evidence="5" id="KW-0378">Hydrolase</keyword>
<dbReference type="Gene3D" id="3.40.630.10">
    <property type="entry name" value="Zn peptidases"/>
    <property type="match status" value="1"/>
</dbReference>